<accession>A0ABQ1JAC8</accession>
<name>A0ABQ1JAC8_9PROT</name>
<evidence type="ECO:0000313" key="1">
    <source>
        <dbReference type="EMBL" id="GGB63771.1"/>
    </source>
</evidence>
<dbReference type="InterPro" id="IPR029068">
    <property type="entry name" value="Glyas_Bleomycin-R_OHBP_Dase"/>
</dbReference>
<reference evidence="2" key="1">
    <citation type="journal article" date="2019" name="Int. J. Syst. Evol. Microbiol.">
        <title>The Global Catalogue of Microorganisms (GCM) 10K type strain sequencing project: providing services to taxonomists for standard genome sequencing and annotation.</title>
        <authorList>
            <consortium name="The Broad Institute Genomics Platform"/>
            <consortium name="The Broad Institute Genome Sequencing Center for Infectious Disease"/>
            <person name="Wu L."/>
            <person name="Ma J."/>
        </authorList>
    </citation>
    <scope>NUCLEOTIDE SEQUENCE [LARGE SCALE GENOMIC DNA]</scope>
    <source>
        <strain evidence="2">CGMCC 1.10188</strain>
    </source>
</reference>
<evidence type="ECO:0008006" key="3">
    <source>
        <dbReference type="Google" id="ProtNLM"/>
    </source>
</evidence>
<dbReference type="SUPFAM" id="SSF54593">
    <property type="entry name" value="Glyoxalase/Bleomycin resistance protein/Dihydroxybiphenyl dioxygenase"/>
    <property type="match status" value="1"/>
</dbReference>
<sequence length="114" mass="12348">MGIPYESGLTRFGISHSTDPGVNIAVLDHSHQTVPTGYGRPVGGVLVNIEVEDVDAEWSRLQARPDVAVLLPIRDEAFGQRHFVLRDPAGTLIDMIKVIPHAAEYDAAYAGVTE</sequence>
<evidence type="ECO:0000313" key="2">
    <source>
        <dbReference type="Proteomes" id="UP000603352"/>
    </source>
</evidence>
<dbReference type="EMBL" id="BMDZ01000150">
    <property type="protein sequence ID" value="GGB63771.1"/>
    <property type="molecule type" value="Genomic_DNA"/>
</dbReference>
<proteinExistence type="predicted"/>
<dbReference type="Proteomes" id="UP000603352">
    <property type="component" value="Unassembled WGS sequence"/>
</dbReference>
<keyword evidence="2" id="KW-1185">Reference proteome</keyword>
<protein>
    <recommendedName>
        <fullName evidence="3">Glyoxalase</fullName>
    </recommendedName>
</protein>
<gene>
    <name evidence="1" type="ORF">GCM10011505_50400</name>
</gene>
<organism evidence="1 2">
    <name type="scientific">Tistrella bauzanensis</name>
    <dbReference type="NCBI Taxonomy" id="657419"/>
    <lineage>
        <taxon>Bacteria</taxon>
        <taxon>Pseudomonadati</taxon>
        <taxon>Pseudomonadota</taxon>
        <taxon>Alphaproteobacteria</taxon>
        <taxon>Geminicoccales</taxon>
        <taxon>Geminicoccaceae</taxon>
        <taxon>Tistrella</taxon>
    </lineage>
</organism>
<dbReference type="Gene3D" id="3.30.720.110">
    <property type="match status" value="1"/>
</dbReference>
<comment type="caution">
    <text evidence="1">The sequence shown here is derived from an EMBL/GenBank/DDBJ whole genome shotgun (WGS) entry which is preliminary data.</text>
</comment>